<feature type="coiled-coil region" evidence="1">
    <location>
        <begin position="36"/>
        <end position="92"/>
    </location>
</feature>
<evidence type="ECO:0000313" key="2">
    <source>
        <dbReference type="EMBL" id="CAF0907404.1"/>
    </source>
</evidence>
<dbReference type="EMBL" id="CAJNOJ010000034">
    <property type="protein sequence ID" value="CAF0907404.1"/>
    <property type="molecule type" value="Genomic_DNA"/>
</dbReference>
<reference evidence="2" key="1">
    <citation type="submission" date="2021-02" db="EMBL/GenBank/DDBJ databases">
        <authorList>
            <person name="Nowell W R."/>
        </authorList>
    </citation>
    <scope>NUCLEOTIDE SEQUENCE</scope>
</reference>
<dbReference type="Proteomes" id="UP000663852">
    <property type="component" value="Unassembled WGS sequence"/>
</dbReference>
<name>A0A814A1K6_ADIRI</name>
<comment type="caution">
    <text evidence="2">The sequence shown here is derived from an EMBL/GenBank/DDBJ whole genome shotgun (WGS) entry which is preliminary data.</text>
</comment>
<proteinExistence type="predicted"/>
<evidence type="ECO:0000256" key="1">
    <source>
        <dbReference type="SAM" id="Coils"/>
    </source>
</evidence>
<evidence type="ECO:0000313" key="3">
    <source>
        <dbReference type="Proteomes" id="UP000663852"/>
    </source>
</evidence>
<dbReference type="AlphaFoldDB" id="A0A814A1K6"/>
<dbReference type="OrthoDB" id="10024422at2759"/>
<accession>A0A814A1K6</accession>
<sequence length="168" mass="19709">MDSFLYVTCMNESFSKHIQPTTEKNLKEIEADDLLLEQLQAELDQRYSALEDLQKSGNTYDRQEVEKELDALEKLQYKYNKVEARRKKNAKQNYEQISKFVDAYETGLSALKSDVNDRSILATTKEHNDSLTKSNTFQSADFDTSQMDPLFKKRLDNYWKEGSAIYYR</sequence>
<protein>
    <submittedName>
        <fullName evidence="2">Uncharacterized protein</fullName>
    </submittedName>
</protein>
<keyword evidence="1" id="KW-0175">Coiled coil</keyword>
<organism evidence="2 3">
    <name type="scientific">Adineta ricciae</name>
    <name type="common">Rotifer</name>
    <dbReference type="NCBI Taxonomy" id="249248"/>
    <lineage>
        <taxon>Eukaryota</taxon>
        <taxon>Metazoa</taxon>
        <taxon>Spiralia</taxon>
        <taxon>Gnathifera</taxon>
        <taxon>Rotifera</taxon>
        <taxon>Eurotatoria</taxon>
        <taxon>Bdelloidea</taxon>
        <taxon>Adinetida</taxon>
        <taxon>Adinetidae</taxon>
        <taxon>Adineta</taxon>
    </lineage>
</organism>
<gene>
    <name evidence="2" type="ORF">EDS130_LOCUS10092</name>
</gene>